<feature type="region of interest" description="Disordered" evidence="1">
    <location>
        <begin position="1"/>
        <end position="33"/>
    </location>
</feature>
<feature type="compositionally biased region" description="Basic residues" evidence="1">
    <location>
        <begin position="1"/>
        <end position="15"/>
    </location>
</feature>
<accession>A0A7R9WJJ7</accession>
<proteinExistence type="predicted"/>
<dbReference type="AlphaFoldDB" id="A0A7R9WJJ7"/>
<protein>
    <submittedName>
        <fullName evidence="2">Uncharacterized protein</fullName>
    </submittedName>
</protein>
<evidence type="ECO:0000256" key="1">
    <source>
        <dbReference type="SAM" id="MobiDB-lite"/>
    </source>
</evidence>
<sequence>MSPPQKSKRRSHKLRPYQVSVKQDDSVARTSSVATKDDIVAKTAEKFRELAEARGHDCSTVKAHGFTDATAESSRGPSRKFRDYPQSYHDQPYERSNPLPSFPVTARRDGPDLASPYRGGDGSDAPPGFEFAVKSYQHEVAESARSGAVGEAANAAHRAEEDARRMAEATRELMGQPLEGENGVGPRGREDAFPHIGEGVQSCVRSMLSCLHASAEGTLLGYSAAPEVGAGVGEGGGGNPYVSSSIYGGFSDNGNTAASSENSGLLSSVNRMMR</sequence>
<dbReference type="EMBL" id="HBED01046124">
    <property type="protein sequence ID" value="CAD8324789.1"/>
    <property type="molecule type" value="Transcribed_RNA"/>
</dbReference>
<feature type="region of interest" description="Disordered" evidence="1">
    <location>
        <begin position="144"/>
        <end position="165"/>
    </location>
</feature>
<feature type="region of interest" description="Disordered" evidence="1">
    <location>
        <begin position="53"/>
        <end position="129"/>
    </location>
</feature>
<organism evidence="2">
    <name type="scientific">Pseudictyota dubia</name>
    <dbReference type="NCBI Taxonomy" id="2749911"/>
    <lineage>
        <taxon>Eukaryota</taxon>
        <taxon>Sar</taxon>
        <taxon>Stramenopiles</taxon>
        <taxon>Ochrophyta</taxon>
        <taxon>Bacillariophyta</taxon>
        <taxon>Mediophyceae</taxon>
        <taxon>Biddulphiophycidae</taxon>
        <taxon>Eupodiscales</taxon>
        <taxon>Odontellaceae</taxon>
        <taxon>Pseudictyota</taxon>
    </lineage>
</organism>
<name>A0A7R9WJJ7_9STRA</name>
<evidence type="ECO:0000313" key="2">
    <source>
        <dbReference type="EMBL" id="CAD8324789.1"/>
    </source>
</evidence>
<reference evidence="2" key="1">
    <citation type="submission" date="2021-01" db="EMBL/GenBank/DDBJ databases">
        <authorList>
            <person name="Corre E."/>
            <person name="Pelletier E."/>
            <person name="Niang G."/>
            <person name="Scheremetjew M."/>
            <person name="Finn R."/>
            <person name="Kale V."/>
            <person name="Holt S."/>
            <person name="Cochrane G."/>
            <person name="Meng A."/>
            <person name="Brown T."/>
            <person name="Cohen L."/>
        </authorList>
    </citation>
    <scope>NUCLEOTIDE SEQUENCE</scope>
    <source>
        <strain evidence="2">CCMP147</strain>
    </source>
</reference>
<gene>
    <name evidence="2" type="ORF">TDUB1175_LOCUS23209</name>
</gene>
<feature type="compositionally biased region" description="Low complexity" evidence="1">
    <location>
        <begin position="144"/>
        <end position="156"/>
    </location>
</feature>